<feature type="transmembrane region" description="Helical" evidence="5">
    <location>
        <begin position="55"/>
        <end position="71"/>
    </location>
</feature>
<dbReference type="GO" id="GO:0055085">
    <property type="term" value="P:transmembrane transport"/>
    <property type="evidence" value="ECO:0007669"/>
    <property type="project" value="InterPro"/>
</dbReference>
<evidence type="ECO:0000256" key="4">
    <source>
        <dbReference type="ARBA" id="ARBA00023136"/>
    </source>
</evidence>
<feature type="transmembrane region" description="Helical" evidence="5">
    <location>
        <begin position="182"/>
        <end position="200"/>
    </location>
</feature>
<accession>A0A366D067</accession>
<feature type="transmembrane region" description="Helical" evidence="5">
    <location>
        <begin position="390"/>
        <end position="417"/>
    </location>
</feature>
<comment type="subcellular location">
    <subcellularLocation>
        <location evidence="1">Membrane</location>
        <topology evidence="1">Multi-pass membrane protein</topology>
    </subcellularLocation>
</comment>
<feature type="transmembrane region" description="Helical" evidence="5">
    <location>
        <begin position="128"/>
        <end position="150"/>
    </location>
</feature>
<organism evidence="7 8">
    <name type="scientific">Marinomonas aquiplantarum</name>
    <dbReference type="NCBI Taxonomy" id="491951"/>
    <lineage>
        <taxon>Bacteria</taxon>
        <taxon>Pseudomonadati</taxon>
        <taxon>Pseudomonadota</taxon>
        <taxon>Gammaproteobacteria</taxon>
        <taxon>Oceanospirillales</taxon>
        <taxon>Oceanospirillaceae</taxon>
        <taxon>Marinomonas</taxon>
    </lineage>
</organism>
<feature type="transmembrane region" description="Helical" evidence="5">
    <location>
        <begin position="31"/>
        <end position="48"/>
    </location>
</feature>
<feature type="transmembrane region" description="Helical" evidence="5">
    <location>
        <begin position="352"/>
        <end position="370"/>
    </location>
</feature>
<evidence type="ECO:0000259" key="6">
    <source>
        <dbReference type="PROSITE" id="PS50801"/>
    </source>
</evidence>
<keyword evidence="8" id="KW-1185">Reference proteome</keyword>
<feature type="transmembrane region" description="Helical" evidence="5">
    <location>
        <begin position="207"/>
        <end position="226"/>
    </location>
</feature>
<evidence type="ECO:0000256" key="5">
    <source>
        <dbReference type="SAM" id="Phobius"/>
    </source>
</evidence>
<proteinExistence type="predicted"/>
<feature type="transmembrane region" description="Helical" evidence="5">
    <location>
        <begin position="257"/>
        <end position="281"/>
    </location>
</feature>
<dbReference type="GO" id="GO:0016020">
    <property type="term" value="C:membrane"/>
    <property type="evidence" value="ECO:0007669"/>
    <property type="project" value="UniProtKB-SubCell"/>
</dbReference>
<evidence type="ECO:0000256" key="2">
    <source>
        <dbReference type="ARBA" id="ARBA00022692"/>
    </source>
</evidence>
<dbReference type="SUPFAM" id="SSF52091">
    <property type="entry name" value="SpoIIaa-like"/>
    <property type="match status" value="1"/>
</dbReference>
<feature type="domain" description="STAS" evidence="6">
    <location>
        <begin position="443"/>
        <end position="555"/>
    </location>
</feature>
<keyword evidence="4 5" id="KW-0472">Membrane</keyword>
<dbReference type="AlphaFoldDB" id="A0A366D067"/>
<dbReference type="PROSITE" id="PS50801">
    <property type="entry name" value="STAS"/>
    <property type="match status" value="1"/>
</dbReference>
<dbReference type="Proteomes" id="UP000252086">
    <property type="component" value="Unassembled WGS sequence"/>
</dbReference>
<dbReference type="Pfam" id="PF00916">
    <property type="entry name" value="Sulfate_transp"/>
    <property type="match status" value="1"/>
</dbReference>
<sequence length="588" mass="63516">MLKSLLLTLFPFISWGKQLTAGDLKKDFMAGITGAVLVLPQGVAYAYIAGLPPEFGLYTAIVSAAVASLFGSSFHMISGPTAALSIVVASVVNQMTYNGLSEQLTIVVTLSFLVGMIQFSLGTLRLGALVNFISHTVIIGFTTGAAILIATSQIKHLLGVSLPSDLNFIAEINALFHTLSNTNLYALAIGVTTFISSILVKAINRRLPYLLIGMLTGSLLCLLLNAQHHNVAMVESMSGSLPPVSIPDLSLTTIQSLFSGAFAVALLGLIEAVSIARAISVRSKQVIDGNQEFIGQGMSNMIGGFFSCYTSSGSFTRSGANYDAGAASPLAAVFAAIIVALVICFIPSSTAYLPLPAMAGSVLLIAWNLIDSKHIIDTIKLNHAEACILIGTFLSTLFIPLEYAIYLGIILSLGFYLRRTSRPRLIKVAPLQTAKHRMIRNIDRYNLNTCPQFQMIRIDGSLYFGSVDYVQKEIAKHTQQGPSNLILVAKGINFMDASGVLLLESEIERINKLGGDLLMCSLKGTVSDEIDSMPTFQNLLKHHIFDNSNQAISMMLDKIDKQKCAVCESRIFNECRQFPNNKRNKINN</sequence>
<dbReference type="InterPro" id="IPR001902">
    <property type="entry name" value="SLC26A/SulP_fam"/>
</dbReference>
<gene>
    <name evidence="7" type="ORF">DFP76_104282</name>
</gene>
<protein>
    <submittedName>
        <fullName evidence="7">SulP family sulfate permease</fullName>
    </submittedName>
</protein>
<dbReference type="Gene3D" id="3.30.750.24">
    <property type="entry name" value="STAS domain"/>
    <property type="match status" value="1"/>
</dbReference>
<dbReference type="RefSeq" id="WP_113874412.1">
    <property type="nucleotide sequence ID" value="NZ_QNRF01000004.1"/>
</dbReference>
<evidence type="ECO:0000256" key="1">
    <source>
        <dbReference type="ARBA" id="ARBA00004141"/>
    </source>
</evidence>
<comment type="caution">
    <text evidence="7">The sequence shown here is derived from an EMBL/GenBank/DDBJ whole genome shotgun (WGS) entry which is preliminary data.</text>
</comment>
<dbReference type="OrthoDB" id="9769739at2"/>
<dbReference type="InterPro" id="IPR002645">
    <property type="entry name" value="STAS_dom"/>
</dbReference>
<dbReference type="Pfam" id="PF01740">
    <property type="entry name" value="STAS"/>
    <property type="match status" value="1"/>
</dbReference>
<feature type="transmembrane region" description="Helical" evidence="5">
    <location>
        <begin position="104"/>
        <end position="122"/>
    </location>
</feature>
<name>A0A366D067_9GAMM</name>
<keyword evidence="3 5" id="KW-1133">Transmembrane helix</keyword>
<dbReference type="EMBL" id="QNRF01000004">
    <property type="protein sequence ID" value="RBO83463.1"/>
    <property type="molecule type" value="Genomic_DNA"/>
</dbReference>
<evidence type="ECO:0000313" key="7">
    <source>
        <dbReference type="EMBL" id="RBO83463.1"/>
    </source>
</evidence>
<dbReference type="CDD" id="cd07042">
    <property type="entry name" value="STAS_SulP_like_sulfate_transporter"/>
    <property type="match status" value="1"/>
</dbReference>
<keyword evidence="2 5" id="KW-0812">Transmembrane</keyword>
<feature type="transmembrane region" description="Helical" evidence="5">
    <location>
        <begin position="324"/>
        <end position="345"/>
    </location>
</feature>
<dbReference type="PANTHER" id="PTHR11814">
    <property type="entry name" value="SULFATE TRANSPORTER"/>
    <property type="match status" value="1"/>
</dbReference>
<dbReference type="InterPro" id="IPR036513">
    <property type="entry name" value="STAS_dom_sf"/>
</dbReference>
<evidence type="ECO:0000256" key="3">
    <source>
        <dbReference type="ARBA" id="ARBA00022989"/>
    </source>
</evidence>
<reference evidence="7 8" key="1">
    <citation type="submission" date="2018-06" db="EMBL/GenBank/DDBJ databases">
        <title>Genomic Encyclopedia of Type Strains, Phase III (KMG-III): the genomes of soil and plant-associated and newly described type strains.</title>
        <authorList>
            <person name="Whitman W."/>
        </authorList>
    </citation>
    <scope>NUCLEOTIDE SEQUENCE [LARGE SCALE GENOMIC DNA]</scope>
    <source>
        <strain evidence="7 8">CECT 7732</strain>
    </source>
</reference>
<dbReference type="InterPro" id="IPR011547">
    <property type="entry name" value="SLC26A/SulP_dom"/>
</dbReference>
<evidence type="ECO:0000313" key="8">
    <source>
        <dbReference type="Proteomes" id="UP000252086"/>
    </source>
</evidence>